<proteinExistence type="predicted"/>
<comment type="caution">
    <text evidence="4">The sequence shown here is derived from an EMBL/GenBank/DDBJ whole genome shotgun (WGS) entry which is preliminary data.</text>
</comment>
<dbReference type="PANTHER" id="PTHR43395:SF10">
    <property type="entry name" value="CHEMOTAXIS PROTEIN CHEA"/>
    <property type="match status" value="1"/>
</dbReference>
<sequence>GKKMGLRVDELLGSQDIVIKSLSDNFISIRGLSGASILGDGSVCLVLDVGTVIDMATRPSRTEEIEEMAT</sequence>
<feature type="non-terminal residue" evidence="4">
    <location>
        <position position="1"/>
    </location>
</feature>
<evidence type="ECO:0000313" key="4">
    <source>
        <dbReference type="EMBL" id="GAG22256.1"/>
    </source>
</evidence>
<dbReference type="InterPro" id="IPR002545">
    <property type="entry name" value="CheW-lke_dom"/>
</dbReference>
<dbReference type="Pfam" id="PF01584">
    <property type="entry name" value="CheW"/>
    <property type="match status" value="1"/>
</dbReference>
<dbReference type="GO" id="GO:0007165">
    <property type="term" value="P:signal transduction"/>
    <property type="evidence" value="ECO:0007669"/>
    <property type="project" value="InterPro"/>
</dbReference>
<dbReference type="InterPro" id="IPR036061">
    <property type="entry name" value="CheW-like_dom_sf"/>
</dbReference>
<gene>
    <name evidence="4" type="ORF">S01H1_60646</name>
</gene>
<accession>X0XBC5</accession>
<dbReference type="SUPFAM" id="SSF50341">
    <property type="entry name" value="CheW-like"/>
    <property type="match status" value="1"/>
</dbReference>
<dbReference type="EMBL" id="BARS01039728">
    <property type="protein sequence ID" value="GAG22256.1"/>
    <property type="molecule type" value="Genomic_DNA"/>
</dbReference>
<evidence type="ECO:0000256" key="1">
    <source>
        <dbReference type="ARBA" id="ARBA00000085"/>
    </source>
</evidence>
<dbReference type="GO" id="GO:0004673">
    <property type="term" value="F:protein histidine kinase activity"/>
    <property type="evidence" value="ECO:0007669"/>
    <property type="project" value="UniProtKB-EC"/>
</dbReference>
<dbReference type="PROSITE" id="PS50851">
    <property type="entry name" value="CHEW"/>
    <property type="match status" value="1"/>
</dbReference>
<dbReference type="Gene3D" id="2.30.30.40">
    <property type="entry name" value="SH3 Domains"/>
    <property type="match status" value="1"/>
</dbReference>
<dbReference type="PANTHER" id="PTHR43395">
    <property type="entry name" value="SENSOR HISTIDINE KINASE CHEA"/>
    <property type="match status" value="1"/>
</dbReference>
<evidence type="ECO:0000256" key="2">
    <source>
        <dbReference type="ARBA" id="ARBA00012438"/>
    </source>
</evidence>
<feature type="domain" description="CheW-like" evidence="3">
    <location>
        <begin position="1"/>
        <end position="58"/>
    </location>
</feature>
<comment type="catalytic activity">
    <reaction evidence="1">
        <text>ATP + protein L-histidine = ADP + protein N-phospho-L-histidine.</text>
        <dbReference type="EC" id="2.7.13.3"/>
    </reaction>
</comment>
<reference evidence="4" key="1">
    <citation type="journal article" date="2014" name="Front. Microbiol.">
        <title>High frequency of phylogenetically diverse reductive dehalogenase-homologous genes in deep subseafloor sedimentary metagenomes.</title>
        <authorList>
            <person name="Kawai M."/>
            <person name="Futagami T."/>
            <person name="Toyoda A."/>
            <person name="Takaki Y."/>
            <person name="Nishi S."/>
            <person name="Hori S."/>
            <person name="Arai W."/>
            <person name="Tsubouchi T."/>
            <person name="Morono Y."/>
            <person name="Uchiyama I."/>
            <person name="Ito T."/>
            <person name="Fujiyama A."/>
            <person name="Inagaki F."/>
            <person name="Takami H."/>
        </authorList>
    </citation>
    <scope>NUCLEOTIDE SEQUENCE</scope>
    <source>
        <strain evidence="4">Expedition CK06-06</strain>
    </source>
</reference>
<dbReference type="GO" id="GO:0006935">
    <property type="term" value="P:chemotaxis"/>
    <property type="evidence" value="ECO:0007669"/>
    <property type="project" value="InterPro"/>
</dbReference>
<dbReference type="EC" id="2.7.13.3" evidence="2"/>
<name>X0XBC5_9ZZZZ</name>
<dbReference type="AlphaFoldDB" id="X0XBC5"/>
<protein>
    <recommendedName>
        <fullName evidence="2">histidine kinase</fullName>
        <ecNumber evidence="2">2.7.13.3</ecNumber>
    </recommendedName>
</protein>
<organism evidence="4">
    <name type="scientific">marine sediment metagenome</name>
    <dbReference type="NCBI Taxonomy" id="412755"/>
    <lineage>
        <taxon>unclassified sequences</taxon>
        <taxon>metagenomes</taxon>
        <taxon>ecological metagenomes</taxon>
    </lineage>
</organism>
<dbReference type="InterPro" id="IPR051315">
    <property type="entry name" value="Bact_Chemotaxis_CheA"/>
</dbReference>
<evidence type="ECO:0000259" key="3">
    <source>
        <dbReference type="PROSITE" id="PS50851"/>
    </source>
</evidence>